<proteinExistence type="predicted"/>
<organism evidence="1 2">
    <name type="scientific">Hoylesella nanceiensis</name>
    <dbReference type="NCBI Taxonomy" id="425941"/>
    <lineage>
        <taxon>Bacteria</taxon>
        <taxon>Pseudomonadati</taxon>
        <taxon>Bacteroidota</taxon>
        <taxon>Bacteroidia</taxon>
        <taxon>Bacteroidales</taxon>
        <taxon>Prevotellaceae</taxon>
        <taxon>Hoylesella</taxon>
    </lineage>
</organism>
<keyword evidence="2" id="KW-1185">Reference proteome</keyword>
<reference evidence="1 2" key="1">
    <citation type="submission" date="2021-07" db="EMBL/GenBank/DDBJ databases">
        <title>Genomic diversity and antimicrobial resistance of Prevotella spp. isolated from chronic lung disease airways.</title>
        <authorList>
            <person name="Webb K.A."/>
            <person name="Olagoke O.S."/>
            <person name="Baird T."/>
            <person name="Neill J."/>
            <person name="Pham A."/>
            <person name="Wells T.J."/>
            <person name="Ramsay K.A."/>
            <person name="Bell S.C."/>
            <person name="Sarovich D.S."/>
            <person name="Price E.P."/>
        </authorList>
    </citation>
    <scope>NUCLEOTIDE SEQUENCE [LARGE SCALE GENOMIC DNA]</scope>
    <source>
        <strain evidence="1 2">SCHI0011.S.12</strain>
    </source>
</reference>
<dbReference type="RefSeq" id="WP_018362852.1">
    <property type="nucleotide sequence ID" value="NZ_CAJZHJ010000014.1"/>
</dbReference>
<comment type="caution">
    <text evidence="1">The sequence shown here is derived from an EMBL/GenBank/DDBJ whole genome shotgun (WGS) entry which is preliminary data.</text>
</comment>
<accession>A0ABS6YB76</accession>
<evidence type="ECO:0000313" key="2">
    <source>
        <dbReference type="Proteomes" id="UP000788426"/>
    </source>
</evidence>
<sequence length="127" mass="14292">MKLKQLFQAYEFEEIMPVINEMFPGTSKYREPLKVAYDILLELEPIPSKKGILYKIIDNKANGETYMGADDNNFRSTWQVALGKSVSRAKGVTLSDAEVAANCLVNLCFLGKYPPAFEAAHKKLLKD</sequence>
<protein>
    <submittedName>
        <fullName evidence="1">Uncharacterized protein</fullName>
    </submittedName>
</protein>
<evidence type="ECO:0000313" key="1">
    <source>
        <dbReference type="EMBL" id="MBW4768819.1"/>
    </source>
</evidence>
<dbReference type="Proteomes" id="UP000788426">
    <property type="component" value="Unassembled WGS sequence"/>
</dbReference>
<name>A0ABS6YB76_9BACT</name>
<dbReference type="GeneID" id="93182801"/>
<dbReference type="EMBL" id="JAHXCT010000002">
    <property type="protein sequence ID" value="MBW4768819.1"/>
    <property type="molecule type" value="Genomic_DNA"/>
</dbReference>
<gene>
    <name evidence="1" type="ORF">KZO38_03465</name>
</gene>